<dbReference type="AlphaFoldDB" id="A0A8J4M349"/>
<evidence type="ECO:0000313" key="10">
    <source>
        <dbReference type="Proteomes" id="UP000677918"/>
    </source>
</evidence>
<evidence type="ECO:0000256" key="1">
    <source>
        <dbReference type="ARBA" id="ARBA00022448"/>
    </source>
</evidence>
<evidence type="ECO:0000256" key="5">
    <source>
        <dbReference type="ARBA" id="ARBA00023004"/>
    </source>
</evidence>
<evidence type="ECO:0000256" key="3">
    <source>
        <dbReference type="ARBA" id="ARBA00022723"/>
    </source>
</evidence>
<sequence>MRSATRLWLAAAAVSLALLSGCGNADSGGYTVADDKDAFPQAVTLYQASCLACHGNDLQGRMNPQSNLSQVGARYDKDAIIGIVREGRDLMPSFKDVLSEEDFQALAEWLATKK</sequence>
<dbReference type="InterPro" id="IPR036909">
    <property type="entry name" value="Cyt_c-like_dom_sf"/>
</dbReference>
<keyword evidence="2 6" id="KW-0349">Heme</keyword>
<protein>
    <recommendedName>
        <fullName evidence="8">Cytochrome c domain-containing protein</fullName>
    </recommendedName>
</protein>
<feature type="signal peptide" evidence="7">
    <location>
        <begin position="1"/>
        <end position="25"/>
    </location>
</feature>
<keyword evidence="10" id="KW-1185">Reference proteome</keyword>
<evidence type="ECO:0000256" key="6">
    <source>
        <dbReference type="PROSITE-ProRule" id="PRU00433"/>
    </source>
</evidence>
<dbReference type="Pfam" id="PF13442">
    <property type="entry name" value="Cytochrome_CBB3"/>
    <property type="match status" value="1"/>
</dbReference>
<keyword evidence="7" id="KW-0732">Signal</keyword>
<dbReference type="PROSITE" id="PS51007">
    <property type="entry name" value="CYTC"/>
    <property type="match status" value="1"/>
</dbReference>
<keyword evidence="3 6" id="KW-0479">Metal-binding</keyword>
<dbReference type="InterPro" id="IPR009056">
    <property type="entry name" value="Cyt_c-like_dom"/>
</dbReference>
<dbReference type="EMBL" id="BOVK01000025">
    <property type="protein sequence ID" value="GIQ69201.1"/>
    <property type="molecule type" value="Genomic_DNA"/>
</dbReference>
<dbReference type="InterPro" id="IPR051811">
    <property type="entry name" value="Cytochrome_c550/c551-like"/>
</dbReference>
<proteinExistence type="predicted"/>
<dbReference type="PROSITE" id="PS51257">
    <property type="entry name" value="PROKAR_LIPOPROTEIN"/>
    <property type="match status" value="1"/>
</dbReference>
<dbReference type="GO" id="GO:0020037">
    <property type="term" value="F:heme binding"/>
    <property type="evidence" value="ECO:0007669"/>
    <property type="project" value="InterPro"/>
</dbReference>
<dbReference type="SUPFAM" id="SSF46626">
    <property type="entry name" value="Cytochrome c"/>
    <property type="match status" value="1"/>
</dbReference>
<keyword evidence="1" id="KW-0813">Transport</keyword>
<evidence type="ECO:0000313" key="9">
    <source>
        <dbReference type="EMBL" id="GIQ69201.1"/>
    </source>
</evidence>
<comment type="caution">
    <text evidence="9">The sequence shown here is derived from an EMBL/GenBank/DDBJ whole genome shotgun (WGS) entry which is preliminary data.</text>
</comment>
<keyword evidence="5 6" id="KW-0408">Iron</keyword>
<reference evidence="9" key="1">
    <citation type="submission" date="2021-04" db="EMBL/GenBank/DDBJ databases">
        <title>Draft genome sequence of Xylanibacillus composti strain K13.</title>
        <authorList>
            <person name="Uke A."/>
            <person name="Chhe C."/>
            <person name="Baramee S."/>
            <person name="Kosugi A."/>
        </authorList>
    </citation>
    <scope>NUCLEOTIDE SEQUENCE</scope>
    <source>
        <strain evidence="9">K13</strain>
    </source>
</reference>
<gene>
    <name evidence="9" type="ORF">XYCOK13_20250</name>
</gene>
<name>A0A8J4M349_9BACL</name>
<dbReference type="RefSeq" id="WP_213412007.1">
    <property type="nucleotide sequence ID" value="NZ_BOVK01000025.1"/>
</dbReference>
<keyword evidence="4" id="KW-0249">Electron transport</keyword>
<dbReference type="Proteomes" id="UP000677918">
    <property type="component" value="Unassembled WGS sequence"/>
</dbReference>
<dbReference type="Gene3D" id="1.10.760.10">
    <property type="entry name" value="Cytochrome c-like domain"/>
    <property type="match status" value="1"/>
</dbReference>
<evidence type="ECO:0000256" key="2">
    <source>
        <dbReference type="ARBA" id="ARBA00022617"/>
    </source>
</evidence>
<dbReference type="PANTHER" id="PTHR37823">
    <property type="entry name" value="CYTOCHROME C-553-LIKE"/>
    <property type="match status" value="1"/>
</dbReference>
<accession>A0A8J4M349</accession>
<dbReference type="PANTHER" id="PTHR37823:SF4">
    <property type="entry name" value="MENAQUINOL-CYTOCHROME C REDUCTASE CYTOCHROME B_C SUBUNIT"/>
    <property type="match status" value="1"/>
</dbReference>
<feature type="chain" id="PRO_5035171278" description="Cytochrome c domain-containing protein" evidence="7">
    <location>
        <begin position="26"/>
        <end position="114"/>
    </location>
</feature>
<evidence type="ECO:0000259" key="8">
    <source>
        <dbReference type="PROSITE" id="PS51007"/>
    </source>
</evidence>
<dbReference type="GO" id="GO:0009055">
    <property type="term" value="F:electron transfer activity"/>
    <property type="evidence" value="ECO:0007669"/>
    <property type="project" value="InterPro"/>
</dbReference>
<feature type="domain" description="Cytochrome c" evidence="8">
    <location>
        <begin position="23"/>
        <end position="114"/>
    </location>
</feature>
<dbReference type="GO" id="GO:0046872">
    <property type="term" value="F:metal ion binding"/>
    <property type="evidence" value="ECO:0007669"/>
    <property type="project" value="UniProtKB-KW"/>
</dbReference>
<evidence type="ECO:0000256" key="7">
    <source>
        <dbReference type="SAM" id="SignalP"/>
    </source>
</evidence>
<evidence type="ECO:0000256" key="4">
    <source>
        <dbReference type="ARBA" id="ARBA00022982"/>
    </source>
</evidence>
<organism evidence="9 10">
    <name type="scientific">Xylanibacillus composti</name>
    <dbReference type="NCBI Taxonomy" id="1572762"/>
    <lineage>
        <taxon>Bacteria</taxon>
        <taxon>Bacillati</taxon>
        <taxon>Bacillota</taxon>
        <taxon>Bacilli</taxon>
        <taxon>Bacillales</taxon>
        <taxon>Paenibacillaceae</taxon>
        <taxon>Xylanibacillus</taxon>
    </lineage>
</organism>